<dbReference type="Proteomes" id="UP001501581">
    <property type="component" value="Unassembled WGS sequence"/>
</dbReference>
<dbReference type="EMBL" id="BAAALG010000011">
    <property type="protein sequence ID" value="GAA1106464.1"/>
    <property type="molecule type" value="Genomic_DNA"/>
</dbReference>
<name>A0ABN1TX01_9ACTN</name>
<evidence type="ECO:0000313" key="3">
    <source>
        <dbReference type="EMBL" id="GAA1106464.1"/>
    </source>
</evidence>
<evidence type="ECO:0000256" key="1">
    <source>
        <dbReference type="SAM" id="Phobius"/>
    </source>
</evidence>
<protein>
    <recommendedName>
        <fullName evidence="2">DUF6542 domain-containing protein</fullName>
    </recommendedName>
</protein>
<keyword evidence="4" id="KW-1185">Reference proteome</keyword>
<evidence type="ECO:0000259" key="2">
    <source>
        <dbReference type="Pfam" id="PF20177"/>
    </source>
</evidence>
<keyword evidence="1" id="KW-0812">Transmembrane</keyword>
<proteinExistence type="predicted"/>
<feature type="transmembrane region" description="Helical" evidence="1">
    <location>
        <begin position="60"/>
        <end position="80"/>
    </location>
</feature>
<feature type="transmembrane region" description="Helical" evidence="1">
    <location>
        <begin position="20"/>
        <end position="40"/>
    </location>
</feature>
<gene>
    <name evidence="3" type="ORF">GCM10009668_27710</name>
</gene>
<organism evidence="3 4">
    <name type="scientific">Nocardioides dubius</name>
    <dbReference type="NCBI Taxonomy" id="317019"/>
    <lineage>
        <taxon>Bacteria</taxon>
        <taxon>Bacillati</taxon>
        <taxon>Actinomycetota</taxon>
        <taxon>Actinomycetes</taxon>
        <taxon>Propionibacteriales</taxon>
        <taxon>Nocardioidaceae</taxon>
        <taxon>Nocardioides</taxon>
    </lineage>
</organism>
<dbReference type="InterPro" id="IPR046672">
    <property type="entry name" value="DUF6542"/>
</dbReference>
<keyword evidence="1" id="KW-1133">Transmembrane helix</keyword>
<accession>A0ABN1TX01</accession>
<dbReference type="Pfam" id="PF20177">
    <property type="entry name" value="DUF6542"/>
    <property type="match status" value="1"/>
</dbReference>
<reference evidence="3 4" key="1">
    <citation type="journal article" date="2019" name="Int. J. Syst. Evol. Microbiol.">
        <title>The Global Catalogue of Microorganisms (GCM) 10K type strain sequencing project: providing services to taxonomists for standard genome sequencing and annotation.</title>
        <authorList>
            <consortium name="The Broad Institute Genomics Platform"/>
            <consortium name="The Broad Institute Genome Sequencing Center for Infectious Disease"/>
            <person name="Wu L."/>
            <person name="Ma J."/>
        </authorList>
    </citation>
    <scope>NUCLEOTIDE SEQUENCE [LARGE SCALE GENOMIC DNA]</scope>
    <source>
        <strain evidence="3 4">JCM 13008</strain>
    </source>
</reference>
<evidence type="ECO:0000313" key="4">
    <source>
        <dbReference type="Proteomes" id="UP001501581"/>
    </source>
</evidence>
<keyword evidence="1" id="KW-0472">Membrane</keyword>
<comment type="caution">
    <text evidence="3">The sequence shown here is derived from an EMBL/GenBank/DDBJ whole genome shotgun (WGS) entry which is preliminary data.</text>
</comment>
<sequence length="101" mass="10785">MLFVILSVILALRVHPRDFLTIAMLPPILMIVSFFVLAIAGPGSIAQSGDGVVQALVTGLTHHAGALAAGFVLCLLCLGIRQRFLARHPLGDGDDVSERRR</sequence>
<feature type="domain" description="DUF6542" evidence="2">
    <location>
        <begin position="2"/>
        <end position="82"/>
    </location>
</feature>